<evidence type="ECO:0000313" key="1">
    <source>
        <dbReference type="EMBL" id="RMS27850.1"/>
    </source>
</evidence>
<reference evidence="1 2" key="1">
    <citation type="submission" date="2018-08" db="EMBL/GenBank/DDBJ databases">
        <title>Recombination of ecologically and evolutionarily significant loci maintains genetic cohesion in the Pseudomonas syringae species complex.</title>
        <authorList>
            <person name="Dillon M."/>
            <person name="Thakur S."/>
            <person name="Almeida R.N.D."/>
            <person name="Weir B.S."/>
            <person name="Guttman D.S."/>
        </authorList>
    </citation>
    <scope>NUCLEOTIDE SEQUENCE [LARGE SCALE GENOMIC DNA]</scope>
    <source>
        <strain evidence="1 2">ICMP 13685</strain>
    </source>
</reference>
<proteinExistence type="predicted"/>
<protein>
    <submittedName>
        <fullName evidence="1">Uncharacterized protein</fullName>
    </submittedName>
</protein>
<name>A0A3M5BQS1_PSESS</name>
<comment type="caution">
    <text evidence="1">The sequence shown here is derived from an EMBL/GenBank/DDBJ whole genome shotgun (WGS) entry which is preliminary data.</text>
</comment>
<dbReference type="Proteomes" id="UP000269801">
    <property type="component" value="Unassembled WGS sequence"/>
</dbReference>
<evidence type="ECO:0000313" key="2">
    <source>
        <dbReference type="Proteomes" id="UP000269801"/>
    </source>
</evidence>
<accession>A0A3M5BQS1</accession>
<dbReference type="EMBL" id="RBSL01000194">
    <property type="protein sequence ID" value="RMS27850.1"/>
    <property type="molecule type" value="Genomic_DNA"/>
</dbReference>
<organism evidence="1 2">
    <name type="scientific">Pseudomonas savastanoi</name>
    <name type="common">Pseudomonas syringae pv. savastanoi</name>
    <dbReference type="NCBI Taxonomy" id="29438"/>
    <lineage>
        <taxon>Bacteria</taxon>
        <taxon>Pseudomonadati</taxon>
        <taxon>Pseudomonadota</taxon>
        <taxon>Gammaproteobacteria</taxon>
        <taxon>Pseudomonadales</taxon>
        <taxon>Pseudomonadaceae</taxon>
        <taxon>Pseudomonas</taxon>
    </lineage>
</organism>
<dbReference type="AlphaFoldDB" id="A0A3M5BQS1"/>
<sequence length="122" mass="14303">MSFLELAWVYYTTNQRAIRPWLRIPRDYVVAKASTFLSRFQNQSPHLKLQHCYALATFHLPKLAVDRRLWYHDGCNVFCHTIDRNTPSFHKISLVRLPYVAYAKTPVVPKMHTRSKEDLAAG</sequence>
<gene>
    <name evidence="1" type="ORF">ALP70_200205</name>
</gene>